<accession>A0ABW8K2Y8</accession>
<evidence type="ECO:0000256" key="2">
    <source>
        <dbReference type="SAM" id="MobiDB-lite"/>
    </source>
</evidence>
<gene>
    <name evidence="5" type="ORF">ISS97_01175</name>
</gene>
<comment type="catalytic activity">
    <reaction evidence="1">
        <text>a phosphate monoester + H2O = an alcohol + phosphate</text>
        <dbReference type="Rhea" id="RHEA:15017"/>
        <dbReference type="ChEBI" id="CHEBI:15377"/>
        <dbReference type="ChEBI" id="CHEBI:30879"/>
        <dbReference type="ChEBI" id="CHEBI:43474"/>
        <dbReference type="ChEBI" id="CHEBI:67140"/>
        <dbReference type="EC" id="3.1.3.2"/>
    </reaction>
</comment>
<keyword evidence="1" id="KW-0378">Hydrolase</keyword>
<dbReference type="RefSeq" id="WP_379987449.1">
    <property type="nucleotide sequence ID" value="NZ_JADIKD010000005.1"/>
</dbReference>
<dbReference type="Pfam" id="PF01569">
    <property type="entry name" value="PAP2"/>
    <property type="match status" value="1"/>
</dbReference>
<dbReference type="Proteomes" id="UP001620408">
    <property type="component" value="Unassembled WGS sequence"/>
</dbReference>
<dbReference type="CDD" id="cd03397">
    <property type="entry name" value="PAP2_acid_phosphatase"/>
    <property type="match status" value="1"/>
</dbReference>
<protein>
    <recommendedName>
        <fullName evidence="1">Acid phosphatase</fullName>
        <ecNumber evidence="1">3.1.3.2</ecNumber>
    </recommendedName>
</protein>
<reference evidence="5 6" key="1">
    <citation type="submission" date="2020-10" db="EMBL/GenBank/DDBJ databases">
        <title>Phylogeny of dyella-like bacteria.</title>
        <authorList>
            <person name="Fu J."/>
        </authorList>
    </citation>
    <scope>NUCLEOTIDE SEQUENCE [LARGE SCALE GENOMIC DNA]</scope>
    <source>
        <strain evidence="5 6">BB4</strain>
    </source>
</reference>
<dbReference type="Gene3D" id="1.20.144.10">
    <property type="entry name" value="Phosphatidic acid phosphatase type 2/haloperoxidase"/>
    <property type="match status" value="1"/>
</dbReference>
<dbReference type="PIRSF" id="PIRSF000897">
    <property type="entry name" value="Acid_Ptase_ClsA"/>
    <property type="match status" value="1"/>
</dbReference>
<dbReference type="InterPro" id="IPR036938">
    <property type="entry name" value="PAP2/HPO_sf"/>
</dbReference>
<organism evidence="5 6">
    <name type="scientific">Dyella koreensis</name>
    <dbReference type="NCBI Taxonomy" id="311235"/>
    <lineage>
        <taxon>Bacteria</taxon>
        <taxon>Pseudomonadati</taxon>
        <taxon>Pseudomonadota</taxon>
        <taxon>Gammaproteobacteria</taxon>
        <taxon>Lysobacterales</taxon>
        <taxon>Rhodanobacteraceae</taxon>
        <taxon>Dyella</taxon>
    </lineage>
</organism>
<feature type="chain" id="PRO_5046363312" description="Acid phosphatase" evidence="3">
    <location>
        <begin position="29"/>
        <end position="290"/>
    </location>
</feature>
<dbReference type="EC" id="3.1.3.2" evidence="1"/>
<dbReference type="PRINTS" id="PR00483">
    <property type="entry name" value="BACPHPHTASE"/>
</dbReference>
<evidence type="ECO:0000313" key="6">
    <source>
        <dbReference type="Proteomes" id="UP001620408"/>
    </source>
</evidence>
<dbReference type="EMBL" id="JADIKD010000005">
    <property type="protein sequence ID" value="MFK2915859.1"/>
    <property type="molecule type" value="Genomic_DNA"/>
</dbReference>
<name>A0ABW8K2Y8_9GAMM</name>
<dbReference type="InterPro" id="IPR000326">
    <property type="entry name" value="PAP2/HPO"/>
</dbReference>
<proteinExistence type="inferred from homology"/>
<evidence type="ECO:0000256" key="3">
    <source>
        <dbReference type="SAM" id="SignalP"/>
    </source>
</evidence>
<evidence type="ECO:0000259" key="4">
    <source>
        <dbReference type="SMART" id="SM00014"/>
    </source>
</evidence>
<dbReference type="PROSITE" id="PS51257">
    <property type="entry name" value="PROKAR_LIPOPROTEIN"/>
    <property type="match status" value="1"/>
</dbReference>
<dbReference type="SMART" id="SM00014">
    <property type="entry name" value="acidPPc"/>
    <property type="match status" value="1"/>
</dbReference>
<comment type="caution">
    <text evidence="5">The sequence shown here is derived from an EMBL/GenBank/DDBJ whole genome shotgun (WGS) entry which is preliminary data.</text>
</comment>
<feature type="signal peptide" evidence="3">
    <location>
        <begin position="1"/>
        <end position="28"/>
    </location>
</feature>
<sequence length="290" mass="31075">MKSRIIRWAGAGVLLAALGGCSSSPPQALSKTPAVSEATPAPASTAGYLSETERSAIQLKDILPAPPALKVSNSSNARYEADRKVYKATRPKSAQDPRYVVALADDNWHTDAQLKDFSCAAGVPLDAKASQLKALVNLLDNVTTDSVAIGEAAKAHFERRRPFVIDPDGVGHPIRCGNPSSYDYPSGHSTGGWIIGLILAEMLPERATPIFMRARAYADSRVVCGVHNLSATTAGQMSASVLVARLHANEGFRSALQKAETDLHTYMQSAPRTDEAQCRAEYELLVKTPY</sequence>
<comment type="similarity">
    <text evidence="1">Belongs to the class A bacterial acid phosphatase family.</text>
</comment>
<dbReference type="SUPFAM" id="SSF48317">
    <property type="entry name" value="Acid phosphatase/Vanadium-dependent haloperoxidase"/>
    <property type="match status" value="1"/>
</dbReference>
<feature type="domain" description="Phosphatidic acid phosphatase type 2/haloperoxidase" evidence="4">
    <location>
        <begin position="133"/>
        <end position="247"/>
    </location>
</feature>
<dbReference type="InterPro" id="IPR001011">
    <property type="entry name" value="Acid_Pase_classA_bac"/>
</dbReference>
<keyword evidence="3" id="KW-0732">Signal</keyword>
<feature type="region of interest" description="Disordered" evidence="2">
    <location>
        <begin position="26"/>
        <end position="47"/>
    </location>
</feature>
<evidence type="ECO:0000256" key="1">
    <source>
        <dbReference type="PIRNR" id="PIRNR000897"/>
    </source>
</evidence>
<keyword evidence="6" id="KW-1185">Reference proteome</keyword>
<evidence type="ECO:0000313" key="5">
    <source>
        <dbReference type="EMBL" id="MFK2915859.1"/>
    </source>
</evidence>